<evidence type="ECO:0000313" key="2">
    <source>
        <dbReference type="Proteomes" id="UP000270094"/>
    </source>
</evidence>
<protein>
    <submittedName>
        <fullName evidence="1">Uncharacterized protein</fullName>
    </submittedName>
</protein>
<evidence type="ECO:0000313" key="1">
    <source>
        <dbReference type="EMBL" id="VDM84647.1"/>
    </source>
</evidence>
<gene>
    <name evidence="1" type="ORF">SVUK_LOCUS19645</name>
</gene>
<dbReference type="AlphaFoldDB" id="A0A3P7K8F3"/>
<name>A0A3P7K8F3_STRVU</name>
<reference evidence="1 2" key="1">
    <citation type="submission" date="2018-11" db="EMBL/GenBank/DDBJ databases">
        <authorList>
            <consortium name="Pathogen Informatics"/>
        </authorList>
    </citation>
    <scope>NUCLEOTIDE SEQUENCE [LARGE SCALE GENOMIC DNA]</scope>
</reference>
<accession>A0A3P7K8F3</accession>
<keyword evidence="2" id="KW-1185">Reference proteome</keyword>
<dbReference type="Proteomes" id="UP000270094">
    <property type="component" value="Unassembled WGS sequence"/>
</dbReference>
<organism evidence="1 2">
    <name type="scientific">Strongylus vulgaris</name>
    <name type="common">Blood worm</name>
    <dbReference type="NCBI Taxonomy" id="40348"/>
    <lineage>
        <taxon>Eukaryota</taxon>
        <taxon>Metazoa</taxon>
        <taxon>Ecdysozoa</taxon>
        <taxon>Nematoda</taxon>
        <taxon>Chromadorea</taxon>
        <taxon>Rhabditida</taxon>
        <taxon>Rhabditina</taxon>
        <taxon>Rhabditomorpha</taxon>
        <taxon>Strongyloidea</taxon>
        <taxon>Strongylidae</taxon>
        <taxon>Strongylus</taxon>
    </lineage>
</organism>
<dbReference type="EMBL" id="UYYB01131861">
    <property type="protein sequence ID" value="VDM84647.1"/>
    <property type="molecule type" value="Genomic_DNA"/>
</dbReference>
<proteinExistence type="predicted"/>
<sequence length="71" mass="8258">MSSTFLLDDTIQLQLSRAEYFELTIMIIVAEQRFHNQRVSRTDHQAKTRDLGLKKTKDVVRIDQHASEKVG</sequence>